<feature type="compositionally biased region" description="Polar residues" evidence="1">
    <location>
        <begin position="33"/>
        <end position="58"/>
    </location>
</feature>
<evidence type="ECO:0000256" key="1">
    <source>
        <dbReference type="SAM" id="MobiDB-lite"/>
    </source>
</evidence>
<reference evidence="2 3" key="1">
    <citation type="submission" date="2014-07" db="EMBL/GenBank/DDBJ databases">
        <title>Genomic and transcriptomic analysis on Apis cerana provide comprehensive insights into honey bee biology.</title>
        <authorList>
            <person name="Diao Q."/>
            <person name="Sun L."/>
            <person name="Zheng H."/>
            <person name="Zheng H."/>
            <person name="Xu S."/>
            <person name="Wang S."/>
            <person name="Zeng Z."/>
            <person name="Hu F."/>
            <person name="Su S."/>
            <person name="Wu J."/>
        </authorList>
    </citation>
    <scope>NUCLEOTIDE SEQUENCE [LARGE SCALE GENOMIC DNA]</scope>
    <source>
        <tissue evidence="2">Pupae without intestine</tissue>
    </source>
</reference>
<feature type="region of interest" description="Disordered" evidence="1">
    <location>
        <begin position="155"/>
        <end position="200"/>
    </location>
</feature>
<accession>A0A2A3EUR5</accession>
<proteinExistence type="predicted"/>
<evidence type="ECO:0000313" key="2">
    <source>
        <dbReference type="EMBL" id="PBC34801.1"/>
    </source>
</evidence>
<gene>
    <name evidence="2" type="ORF">APICC_07389</name>
</gene>
<dbReference type="EMBL" id="KZ288186">
    <property type="protein sequence ID" value="PBC34801.1"/>
    <property type="molecule type" value="Genomic_DNA"/>
</dbReference>
<feature type="compositionally biased region" description="Acidic residues" evidence="1">
    <location>
        <begin position="156"/>
        <end position="168"/>
    </location>
</feature>
<evidence type="ECO:0000313" key="3">
    <source>
        <dbReference type="Proteomes" id="UP000242457"/>
    </source>
</evidence>
<dbReference type="Proteomes" id="UP000242457">
    <property type="component" value="Unassembled WGS sequence"/>
</dbReference>
<feature type="region of interest" description="Disordered" evidence="1">
    <location>
        <begin position="20"/>
        <end position="60"/>
    </location>
</feature>
<sequence>MKQAENLRSKYIQHMYFDTRDPPDTCWRHPQRRSQSFPLSRSRSPESPTNYYSSSSYKPQKGHMCSGPMYSKYTSHHGADAVYMQARSKSHRDVHHPSNLSPKRKIHYDDELGDIEKLKLIDEELGNIVEGNMDENVEEEITAEEDQEYLDKDYEEHEADDEVEEESDPTPLAHRSQRGNKTEAMLKQRWRSEQQPDPRRIRGQQRVTLVDNPSPSRYYHNVAEHDISEPLSEEDFVRTSMKTSKRQPSDYYWVPRNEPDRYENVTPLMRRARTKPDMDRLIDSEMNKARRCNRCGNLSNKKNEPPVKSTCRFDDSANIPIKGSIGDEAENQEQLYGRCKYATKEANSMDIPTLYAMKSRRSRDTKSPIYDIPEHGQEKLSPEYCRSSRYPRKSDAFMEKSKRSLHTSHGTAHNQSQLSYRRLVIYENFYE</sequence>
<dbReference type="AlphaFoldDB" id="A0A2A3EUR5"/>
<dbReference type="OrthoDB" id="7687230at2759"/>
<organism evidence="2 3">
    <name type="scientific">Apis cerana cerana</name>
    <name type="common">Oriental honeybee</name>
    <dbReference type="NCBI Taxonomy" id="94128"/>
    <lineage>
        <taxon>Eukaryota</taxon>
        <taxon>Metazoa</taxon>
        <taxon>Ecdysozoa</taxon>
        <taxon>Arthropoda</taxon>
        <taxon>Hexapoda</taxon>
        <taxon>Insecta</taxon>
        <taxon>Pterygota</taxon>
        <taxon>Neoptera</taxon>
        <taxon>Endopterygota</taxon>
        <taxon>Hymenoptera</taxon>
        <taxon>Apocrita</taxon>
        <taxon>Aculeata</taxon>
        <taxon>Apoidea</taxon>
        <taxon>Anthophila</taxon>
        <taxon>Apidae</taxon>
        <taxon>Apis</taxon>
    </lineage>
</organism>
<feature type="compositionally biased region" description="Basic and acidic residues" evidence="1">
    <location>
        <begin position="180"/>
        <end position="200"/>
    </location>
</feature>
<keyword evidence="3" id="KW-1185">Reference proteome</keyword>
<name>A0A2A3EUR5_APICC</name>
<protein>
    <submittedName>
        <fullName evidence="2">Uncharacterized protein</fullName>
    </submittedName>
</protein>